<keyword evidence="3" id="KW-1185">Reference proteome</keyword>
<gene>
    <name evidence="2" type="ORF">PPACK8108_LOCUS23207</name>
</gene>
<evidence type="ECO:0000313" key="3">
    <source>
        <dbReference type="Proteomes" id="UP001153365"/>
    </source>
</evidence>
<feature type="region of interest" description="Disordered" evidence="1">
    <location>
        <begin position="32"/>
        <end position="54"/>
    </location>
</feature>
<proteinExistence type="predicted"/>
<dbReference type="EMBL" id="CALTRL010005967">
    <property type="protein sequence ID" value="CAH7688268.1"/>
    <property type="molecule type" value="Genomic_DNA"/>
</dbReference>
<sequence>MTLVAIAYTTFGVGTKSFTLTSGTEDTGYVALEDSDPEQAPGARRAPISRKPNRKDPLRIQAICAAVQEGSLPASALENELRQDSSVDDDDENEGRKGSKDDETIKHWPICPQKITKIMNNTKLAEGCGIVLEAQSLQLLGFAALHAQKWEALCKILKEKELLLLDLTALVKNSCCKVLFYSLLKDQEAHIEVLVTISQAVFSTSPDLYCTLSPLVTQTVQQISNSMMKLSSVDLASEFVLQMLCCDSDLAECFESTFLHCLMVTCPSHQRLNQAHLILIKIPSHLQTLEYYKACMTVWRS</sequence>
<comment type="caution">
    <text evidence="2">The sequence shown here is derived from an EMBL/GenBank/DDBJ whole genome shotgun (WGS) entry which is preliminary data.</text>
</comment>
<reference evidence="2" key="1">
    <citation type="submission" date="2022-06" db="EMBL/GenBank/DDBJ databases">
        <authorList>
            <consortium name="SYNGENTA / RWTH Aachen University"/>
        </authorList>
    </citation>
    <scope>NUCLEOTIDE SEQUENCE</scope>
</reference>
<organism evidence="2 3">
    <name type="scientific">Phakopsora pachyrhizi</name>
    <name type="common">Asian soybean rust disease fungus</name>
    <dbReference type="NCBI Taxonomy" id="170000"/>
    <lineage>
        <taxon>Eukaryota</taxon>
        <taxon>Fungi</taxon>
        <taxon>Dikarya</taxon>
        <taxon>Basidiomycota</taxon>
        <taxon>Pucciniomycotina</taxon>
        <taxon>Pucciniomycetes</taxon>
        <taxon>Pucciniales</taxon>
        <taxon>Phakopsoraceae</taxon>
        <taxon>Phakopsora</taxon>
    </lineage>
</organism>
<accession>A0AAV0BNN6</accession>
<evidence type="ECO:0000256" key="1">
    <source>
        <dbReference type="SAM" id="MobiDB-lite"/>
    </source>
</evidence>
<dbReference type="Proteomes" id="UP001153365">
    <property type="component" value="Unassembled WGS sequence"/>
</dbReference>
<feature type="region of interest" description="Disordered" evidence="1">
    <location>
        <begin position="79"/>
        <end position="104"/>
    </location>
</feature>
<protein>
    <submittedName>
        <fullName evidence="2">Uncharacterized protein</fullName>
    </submittedName>
</protein>
<name>A0AAV0BNN6_PHAPC</name>
<dbReference type="AlphaFoldDB" id="A0AAV0BNN6"/>
<feature type="compositionally biased region" description="Basic and acidic residues" evidence="1">
    <location>
        <begin position="94"/>
        <end position="104"/>
    </location>
</feature>
<evidence type="ECO:0000313" key="2">
    <source>
        <dbReference type="EMBL" id="CAH7688268.1"/>
    </source>
</evidence>